<evidence type="ECO:0000313" key="3">
    <source>
        <dbReference type="Proteomes" id="UP001262032"/>
    </source>
</evidence>
<proteinExistence type="predicted"/>
<evidence type="ECO:0000256" key="1">
    <source>
        <dbReference type="SAM" id="Phobius"/>
    </source>
</evidence>
<protein>
    <submittedName>
        <fullName evidence="2">Na+/pantothenate symporter</fullName>
    </submittedName>
</protein>
<dbReference type="Proteomes" id="UP001262032">
    <property type="component" value="Unassembled WGS sequence"/>
</dbReference>
<dbReference type="RefSeq" id="WP_310114694.1">
    <property type="nucleotide sequence ID" value="NZ_JAVDTN010000027.1"/>
</dbReference>
<keyword evidence="1" id="KW-0472">Membrane</keyword>
<keyword evidence="1" id="KW-0812">Transmembrane</keyword>
<dbReference type="PROSITE" id="PS51257">
    <property type="entry name" value="PROKAR_LIPOPROTEIN"/>
    <property type="match status" value="1"/>
</dbReference>
<keyword evidence="1" id="KW-1133">Transmembrane helix</keyword>
<gene>
    <name evidence="2" type="ORF">J2X12_004243</name>
</gene>
<sequence length="67" mass="7997">MIEEVVKVVAVLGILWMLLAVACLPTILLTWMPIVEDVKQRWAKERQQHEVNRRFKEIIREEGREVR</sequence>
<accession>A0AAW8NHZ4</accession>
<reference evidence="2" key="1">
    <citation type="submission" date="2023-07" db="EMBL/GenBank/DDBJ databases">
        <title>Sorghum-associated microbial communities from plants grown in Nebraska, USA.</title>
        <authorList>
            <person name="Schachtman D."/>
        </authorList>
    </citation>
    <scope>NUCLEOTIDE SEQUENCE</scope>
    <source>
        <strain evidence="2">BE261</strain>
    </source>
</reference>
<evidence type="ECO:0000313" key="2">
    <source>
        <dbReference type="EMBL" id="MDR7166189.1"/>
    </source>
</evidence>
<dbReference type="AlphaFoldDB" id="A0AAW8NHZ4"/>
<name>A0AAW8NHZ4_PSEOX</name>
<organism evidence="2 3">
    <name type="scientific">Pseudarthrobacter oxydans</name>
    <name type="common">Arthrobacter oxydans</name>
    <dbReference type="NCBI Taxonomy" id="1671"/>
    <lineage>
        <taxon>Bacteria</taxon>
        <taxon>Bacillati</taxon>
        <taxon>Actinomycetota</taxon>
        <taxon>Actinomycetes</taxon>
        <taxon>Micrococcales</taxon>
        <taxon>Micrococcaceae</taxon>
        <taxon>Pseudarthrobacter</taxon>
    </lineage>
</organism>
<feature type="transmembrane region" description="Helical" evidence="1">
    <location>
        <begin position="6"/>
        <end position="31"/>
    </location>
</feature>
<dbReference type="GeneID" id="97424576"/>
<dbReference type="EMBL" id="JAVDWN010000031">
    <property type="protein sequence ID" value="MDR7166189.1"/>
    <property type="molecule type" value="Genomic_DNA"/>
</dbReference>
<comment type="caution">
    <text evidence="2">The sequence shown here is derived from an EMBL/GenBank/DDBJ whole genome shotgun (WGS) entry which is preliminary data.</text>
</comment>